<dbReference type="PANTHER" id="PTHR14218">
    <property type="entry name" value="PROTEASE S8 TRIPEPTIDYL PEPTIDASE I CLN2"/>
    <property type="match status" value="1"/>
</dbReference>
<evidence type="ECO:0000256" key="15">
    <source>
        <dbReference type="PROSITE-ProRule" id="PRU01032"/>
    </source>
</evidence>
<dbReference type="GO" id="GO:0006508">
    <property type="term" value="P:proteolysis"/>
    <property type="evidence" value="ECO:0007669"/>
    <property type="project" value="UniProtKB-KW"/>
</dbReference>
<feature type="active site" description="Charge relay system" evidence="15">
    <location>
        <position position="292"/>
    </location>
</feature>
<evidence type="ECO:0000256" key="1">
    <source>
        <dbReference type="ARBA" id="ARBA00001910"/>
    </source>
</evidence>
<evidence type="ECO:0000259" key="17">
    <source>
        <dbReference type="PROSITE" id="PS51695"/>
    </source>
</evidence>
<keyword evidence="19" id="KW-1185">Reference proteome</keyword>
<evidence type="ECO:0000256" key="11">
    <source>
        <dbReference type="ARBA" id="ARBA00022837"/>
    </source>
</evidence>
<dbReference type="FunFam" id="3.40.50.200:FF:000015">
    <property type="entry name" value="Tripeptidyl peptidase A"/>
    <property type="match status" value="1"/>
</dbReference>
<dbReference type="EMBL" id="KB469314">
    <property type="protein sequence ID" value="EPQ50658.1"/>
    <property type="molecule type" value="Genomic_DNA"/>
</dbReference>
<evidence type="ECO:0000256" key="16">
    <source>
        <dbReference type="SAM" id="SignalP"/>
    </source>
</evidence>
<proteinExistence type="predicted"/>
<feature type="domain" description="Peptidase S53" evidence="17">
    <location>
        <begin position="212"/>
        <end position="563"/>
    </location>
</feature>
<keyword evidence="6 15" id="KW-0645">Protease</keyword>
<evidence type="ECO:0000256" key="13">
    <source>
        <dbReference type="ARBA" id="ARBA00023145"/>
    </source>
</evidence>
<dbReference type="eggNOG" id="ENOG502QR6D">
    <property type="taxonomic scope" value="Eukaryota"/>
</dbReference>
<dbReference type="CDD" id="cd11377">
    <property type="entry name" value="Pro-peptidase_S53"/>
    <property type="match status" value="1"/>
</dbReference>
<evidence type="ECO:0000256" key="7">
    <source>
        <dbReference type="ARBA" id="ARBA00022723"/>
    </source>
</evidence>
<keyword evidence="14" id="KW-0325">Glycoprotein</keyword>
<dbReference type="GeneID" id="19306713"/>
<dbReference type="EC" id="3.4.14.10" evidence="4"/>
<dbReference type="OrthoDB" id="409122at2759"/>
<keyword evidence="9 15" id="KW-0378">Hydrolase</keyword>
<evidence type="ECO:0000256" key="12">
    <source>
        <dbReference type="ARBA" id="ARBA00023026"/>
    </source>
</evidence>
<keyword evidence="5" id="KW-0964">Secreted</keyword>
<evidence type="ECO:0000256" key="2">
    <source>
        <dbReference type="ARBA" id="ARBA00002451"/>
    </source>
</evidence>
<evidence type="ECO:0000256" key="6">
    <source>
        <dbReference type="ARBA" id="ARBA00022670"/>
    </source>
</evidence>
<keyword evidence="13" id="KW-0865">Zymogen</keyword>
<feature type="chain" id="PRO_5004543758" description="tripeptidyl-peptidase II" evidence="16">
    <location>
        <begin position="18"/>
        <end position="563"/>
    </location>
</feature>
<feature type="binding site" evidence="15">
    <location>
        <position position="542"/>
    </location>
    <ligand>
        <name>Ca(2+)</name>
        <dbReference type="ChEBI" id="CHEBI:29108"/>
    </ligand>
</feature>
<dbReference type="AlphaFoldDB" id="S7PTB1"/>
<protein>
    <recommendedName>
        <fullName evidence="4">tripeptidyl-peptidase II</fullName>
        <ecNumber evidence="4">3.4.14.10</ecNumber>
    </recommendedName>
</protein>
<sequence length="563" mass="58531">MLVSAAFFALLLTGTLAKPVTRDLVVHERRDSVPSGFVKEGPASPETMLKLSVGLYSKDISGLQKVLYDVSTPQSPLYGQHLSKAEVDEYVKPTDETVNAVTDWFKANNITATKDTPAGDWLSFSIPVSQANELFDADFTTFTHTETGTKAIRTLSYSLPASLKQHIELVRPTTYLSPRFGIAKASATIYAPVHVVPAPEVSTSADDACSGGITPACLQSIYGIPSTAAPNQDSKILVTGFIDQYANEADLQDFLEQFRTDIDPSTTFSLETLDGGSNPQDPSQAGTEADLDMQYTVGVATGVPVTFVSVGDGGDGFYDVSTWLLGLESPPQVVTTSYGETESQVGIAEANKLCNNYMQLGAQGVTVLYASGDSGVGGSNDASCSAFVPTFPSGCPYLTSVGATTGTAPETGASFSSGGFSNYFGVPDYQSSAVSSYLSTLGSTNAGYFNASGRAYPDVAAQGNEVEIVVGGSTVYVAGTSCSSPIFASIVGLLNSELLAAGKSTLGFLNPLLYSGAASAFTDITSGSNPGCNTNGFPTASGWDPVTGLGTPNYAKLRTAVGL</sequence>
<dbReference type="InterPro" id="IPR030400">
    <property type="entry name" value="Sedolisin_dom"/>
</dbReference>
<dbReference type="GO" id="GO:0005576">
    <property type="term" value="C:extracellular region"/>
    <property type="evidence" value="ECO:0007669"/>
    <property type="project" value="UniProtKB-SubCell"/>
</dbReference>
<dbReference type="InterPro" id="IPR036852">
    <property type="entry name" value="Peptidase_S8/S53_dom_sf"/>
</dbReference>
<dbReference type="GO" id="GO:0008240">
    <property type="term" value="F:tripeptidyl-peptidase activity"/>
    <property type="evidence" value="ECO:0007669"/>
    <property type="project" value="UniProtKB-EC"/>
</dbReference>
<dbReference type="Gene3D" id="3.40.50.200">
    <property type="entry name" value="Peptidase S8/S53 domain"/>
    <property type="match status" value="1"/>
</dbReference>
<comment type="function">
    <text evidence="2">Secreted tripeptidyl-peptidase which degrades proteins at acidic pHs and is involved in virulence.</text>
</comment>
<feature type="binding site" evidence="15">
    <location>
        <position position="523"/>
    </location>
    <ligand>
        <name>Ca(2+)</name>
        <dbReference type="ChEBI" id="CHEBI:29108"/>
    </ligand>
</feature>
<dbReference type="GO" id="GO:0046872">
    <property type="term" value="F:metal ion binding"/>
    <property type="evidence" value="ECO:0007669"/>
    <property type="project" value="UniProtKB-UniRule"/>
</dbReference>
<comment type="catalytic activity">
    <reaction evidence="1">
        <text>Release of an N-terminal tripeptide from a polypeptide.</text>
        <dbReference type="EC" id="3.4.14.10"/>
    </reaction>
</comment>
<dbReference type="GO" id="GO:0004252">
    <property type="term" value="F:serine-type endopeptidase activity"/>
    <property type="evidence" value="ECO:0007669"/>
    <property type="project" value="UniProtKB-UniRule"/>
</dbReference>
<dbReference type="InterPro" id="IPR015366">
    <property type="entry name" value="S53_propep"/>
</dbReference>
<evidence type="ECO:0000256" key="8">
    <source>
        <dbReference type="ARBA" id="ARBA00022729"/>
    </source>
</evidence>
<dbReference type="CDD" id="cd04056">
    <property type="entry name" value="Peptidases_S53"/>
    <property type="match status" value="1"/>
</dbReference>
<comment type="cofactor">
    <cofactor evidence="15">
        <name>Ca(2+)</name>
        <dbReference type="ChEBI" id="CHEBI:29108"/>
    </cofactor>
    <text evidence="15">Binds 1 Ca(2+) ion per subunit.</text>
</comment>
<dbReference type="Pfam" id="PF09286">
    <property type="entry name" value="Pro-kuma_activ"/>
    <property type="match status" value="1"/>
</dbReference>
<dbReference type="OMA" id="GETVWNE"/>
<dbReference type="KEGG" id="gtr:GLOTRDRAFT_50155"/>
<keyword evidence="12" id="KW-0843">Virulence</keyword>
<evidence type="ECO:0000313" key="18">
    <source>
        <dbReference type="EMBL" id="EPQ50658.1"/>
    </source>
</evidence>
<feature type="active site" description="Charge relay system" evidence="15">
    <location>
        <position position="288"/>
    </location>
</feature>
<evidence type="ECO:0000256" key="3">
    <source>
        <dbReference type="ARBA" id="ARBA00004239"/>
    </source>
</evidence>
<gene>
    <name evidence="18" type="ORF">GLOTRDRAFT_50155</name>
</gene>
<keyword evidence="11 15" id="KW-0106">Calcium</keyword>
<feature type="active site" description="Charge relay system" evidence="15">
    <location>
        <position position="481"/>
    </location>
</feature>
<name>S7PTB1_GLOTA</name>
<feature type="binding site" evidence="15">
    <location>
        <position position="524"/>
    </location>
    <ligand>
        <name>Ca(2+)</name>
        <dbReference type="ChEBI" id="CHEBI:29108"/>
    </ligand>
</feature>
<dbReference type="HOGENOM" id="CLU_013783_3_1_1"/>
<feature type="binding site" evidence="15">
    <location>
        <position position="544"/>
    </location>
    <ligand>
        <name>Ca(2+)</name>
        <dbReference type="ChEBI" id="CHEBI:29108"/>
    </ligand>
</feature>
<dbReference type="PANTHER" id="PTHR14218:SF10">
    <property type="entry name" value="PEPTIDASE S53 DOMAIN-CONTAINING PROTEIN"/>
    <property type="match status" value="1"/>
</dbReference>
<keyword evidence="10 15" id="KW-0720">Serine protease</keyword>
<dbReference type="SMART" id="SM00944">
    <property type="entry name" value="Pro-kuma_activ"/>
    <property type="match status" value="1"/>
</dbReference>
<organism evidence="18 19">
    <name type="scientific">Gloeophyllum trabeum (strain ATCC 11539 / FP-39264 / Madison 617)</name>
    <name type="common">Brown rot fungus</name>
    <dbReference type="NCBI Taxonomy" id="670483"/>
    <lineage>
        <taxon>Eukaryota</taxon>
        <taxon>Fungi</taxon>
        <taxon>Dikarya</taxon>
        <taxon>Basidiomycota</taxon>
        <taxon>Agaricomycotina</taxon>
        <taxon>Agaricomycetes</taxon>
        <taxon>Gloeophyllales</taxon>
        <taxon>Gloeophyllaceae</taxon>
        <taxon>Gloeophyllum</taxon>
    </lineage>
</organism>
<evidence type="ECO:0000256" key="14">
    <source>
        <dbReference type="ARBA" id="ARBA00023180"/>
    </source>
</evidence>
<dbReference type="SUPFAM" id="SSF52743">
    <property type="entry name" value="Subtilisin-like"/>
    <property type="match status" value="1"/>
</dbReference>
<dbReference type="InterPro" id="IPR050819">
    <property type="entry name" value="Tripeptidyl-peptidase_I"/>
</dbReference>
<feature type="signal peptide" evidence="16">
    <location>
        <begin position="1"/>
        <end position="17"/>
    </location>
</feature>
<dbReference type="SUPFAM" id="SSF54897">
    <property type="entry name" value="Protease propeptides/inhibitors"/>
    <property type="match status" value="1"/>
</dbReference>
<reference evidence="18 19" key="1">
    <citation type="journal article" date="2012" name="Science">
        <title>The Paleozoic origin of enzymatic lignin decomposition reconstructed from 31 fungal genomes.</title>
        <authorList>
            <person name="Floudas D."/>
            <person name="Binder M."/>
            <person name="Riley R."/>
            <person name="Barry K."/>
            <person name="Blanchette R.A."/>
            <person name="Henrissat B."/>
            <person name="Martinez A.T."/>
            <person name="Otillar R."/>
            <person name="Spatafora J.W."/>
            <person name="Yadav J.S."/>
            <person name="Aerts A."/>
            <person name="Benoit I."/>
            <person name="Boyd A."/>
            <person name="Carlson A."/>
            <person name="Copeland A."/>
            <person name="Coutinho P.M."/>
            <person name="de Vries R.P."/>
            <person name="Ferreira P."/>
            <person name="Findley K."/>
            <person name="Foster B."/>
            <person name="Gaskell J."/>
            <person name="Glotzer D."/>
            <person name="Gorecki P."/>
            <person name="Heitman J."/>
            <person name="Hesse C."/>
            <person name="Hori C."/>
            <person name="Igarashi K."/>
            <person name="Jurgens J.A."/>
            <person name="Kallen N."/>
            <person name="Kersten P."/>
            <person name="Kohler A."/>
            <person name="Kuees U."/>
            <person name="Kumar T.K.A."/>
            <person name="Kuo A."/>
            <person name="LaButti K."/>
            <person name="Larrondo L.F."/>
            <person name="Lindquist E."/>
            <person name="Ling A."/>
            <person name="Lombard V."/>
            <person name="Lucas S."/>
            <person name="Lundell T."/>
            <person name="Martin R."/>
            <person name="McLaughlin D.J."/>
            <person name="Morgenstern I."/>
            <person name="Morin E."/>
            <person name="Murat C."/>
            <person name="Nagy L.G."/>
            <person name="Nolan M."/>
            <person name="Ohm R.A."/>
            <person name="Patyshakuliyeva A."/>
            <person name="Rokas A."/>
            <person name="Ruiz-Duenas F.J."/>
            <person name="Sabat G."/>
            <person name="Salamov A."/>
            <person name="Samejima M."/>
            <person name="Schmutz J."/>
            <person name="Slot J.C."/>
            <person name="St John F."/>
            <person name="Stenlid J."/>
            <person name="Sun H."/>
            <person name="Sun S."/>
            <person name="Syed K."/>
            <person name="Tsang A."/>
            <person name="Wiebenga A."/>
            <person name="Young D."/>
            <person name="Pisabarro A."/>
            <person name="Eastwood D.C."/>
            <person name="Martin F."/>
            <person name="Cullen D."/>
            <person name="Grigoriev I.V."/>
            <person name="Hibbett D.S."/>
        </authorList>
    </citation>
    <scope>NUCLEOTIDE SEQUENCE [LARGE SCALE GENOMIC DNA]</scope>
    <source>
        <strain evidence="18 19">ATCC 11539</strain>
    </source>
</reference>
<dbReference type="RefSeq" id="XP_007870827.1">
    <property type="nucleotide sequence ID" value="XM_007872636.1"/>
</dbReference>
<dbReference type="Pfam" id="PF00082">
    <property type="entry name" value="Peptidase_S8"/>
    <property type="match status" value="1"/>
</dbReference>
<evidence type="ECO:0000256" key="5">
    <source>
        <dbReference type="ARBA" id="ARBA00022525"/>
    </source>
</evidence>
<evidence type="ECO:0000256" key="9">
    <source>
        <dbReference type="ARBA" id="ARBA00022801"/>
    </source>
</evidence>
<evidence type="ECO:0000256" key="10">
    <source>
        <dbReference type="ARBA" id="ARBA00022825"/>
    </source>
</evidence>
<dbReference type="Proteomes" id="UP000030669">
    <property type="component" value="Unassembled WGS sequence"/>
</dbReference>
<keyword evidence="8 16" id="KW-0732">Signal</keyword>
<evidence type="ECO:0000256" key="4">
    <source>
        <dbReference type="ARBA" id="ARBA00012462"/>
    </source>
</evidence>
<dbReference type="InterPro" id="IPR000209">
    <property type="entry name" value="Peptidase_S8/S53_dom"/>
</dbReference>
<evidence type="ECO:0000313" key="19">
    <source>
        <dbReference type="Proteomes" id="UP000030669"/>
    </source>
</evidence>
<keyword evidence="7 15" id="KW-0479">Metal-binding</keyword>
<comment type="subcellular location">
    <subcellularLocation>
        <location evidence="3">Secreted</location>
        <location evidence="3">Extracellular space</location>
    </subcellularLocation>
</comment>
<accession>S7PTB1</accession>
<dbReference type="PROSITE" id="PS51695">
    <property type="entry name" value="SEDOLISIN"/>
    <property type="match status" value="1"/>
</dbReference>